<reference evidence="3" key="1">
    <citation type="submission" date="2016-11" db="UniProtKB">
        <authorList>
            <consortium name="WormBaseParasite"/>
        </authorList>
    </citation>
    <scope>IDENTIFICATION</scope>
</reference>
<dbReference type="Pfam" id="PF10175">
    <property type="entry name" value="MPP6"/>
    <property type="match status" value="1"/>
</dbReference>
<name>A0A1I7X8Y8_HETBA</name>
<dbReference type="PANTHER" id="PTHR13582:SF0">
    <property type="entry name" value="M-PHASE PHOSPHOPROTEIN 6"/>
    <property type="match status" value="1"/>
</dbReference>
<dbReference type="WBParaSite" id="Hba_14108">
    <property type="protein sequence ID" value="Hba_14108"/>
    <property type="gene ID" value="Hba_14108"/>
</dbReference>
<proteinExistence type="predicted"/>
<dbReference type="GO" id="GO:0000460">
    <property type="term" value="P:maturation of 5.8S rRNA"/>
    <property type="evidence" value="ECO:0007669"/>
    <property type="project" value="TreeGrafter"/>
</dbReference>
<organism evidence="2 3">
    <name type="scientific">Heterorhabditis bacteriophora</name>
    <name type="common">Entomopathogenic nematode worm</name>
    <dbReference type="NCBI Taxonomy" id="37862"/>
    <lineage>
        <taxon>Eukaryota</taxon>
        <taxon>Metazoa</taxon>
        <taxon>Ecdysozoa</taxon>
        <taxon>Nematoda</taxon>
        <taxon>Chromadorea</taxon>
        <taxon>Rhabditida</taxon>
        <taxon>Rhabditina</taxon>
        <taxon>Rhabditomorpha</taxon>
        <taxon>Strongyloidea</taxon>
        <taxon>Heterorhabditidae</taxon>
        <taxon>Heterorhabditis</taxon>
    </lineage>
</organism>
<dbReference type="Proteomes" id="UP000095283">
    <property type="component" value="Unplaced"/>
</dbReference>
<evidence type="ECO:0000313" key="3">
    <source>
        <dbReference type="WBParaSite" id="Hba_14108"/>
    </source>
</evidence>
<feature type="compositionally biased region" description="Acidic residues" evidence="1">
    <location>
        <begin position="103"/>
        <end position="113"/>
    </location>
</feature>
<dbReference type="InterPro" id="IPR019324">
    <property type="entry name" value="MPP6"/>
</dbReference>
<sequence length="182" mass="21014">MAKSEGKKLSSAVLDMKFMQRTKKRIEAQEKKKRDFELKEVYLDTNKEITSVEATTSQVPQIQFCKDLSVLEDLAFGRMSFRGFNPEVEKLMLYYQRLKNGDESEDGTDEEKDVGDAEMAIRLSGPSSTIGNKFKTKKQKSMDRLDENASYNRLNFTEVRKRSAGSDWANQDPSMRKFLRPE</sequence>
<evidence type="ECO:0000256" key="1">
    <source>
        <dbReference type="SAM" id="MobiDB-lite"/>
    </source>
</evidence>
<evidence type="ECO:0000313" key="2">
    <source>
        <dbReference type="Proteomes" id="UP000095283"/>
    </source>
</evidence>
<accession>A0A1I7X8Y8</accession>
<dbReference type="AlphaFoldDB" id="A0A1I7X8Y8"/>
<protein>
    <submittedName>
        <fullName evidence="3">M-phase phosphoprotein 6</fullName>
    </submittedName>
</protein>
<feature type="region of interest" description="Disordered" evidence="1">
    <location>
        <begin position="161"/>
        <end position="182"/>
    </location>
</feature>
<dbReference type="PANTHER" id="PTHR13582">
    <property type="entry name" value="M-PHASE PHOSPHOPROTEIN 6"/>
    <property type="match status" value="1"/>
</dbReference>
<keyword evidence="2" id="KW-1185">Reference proteome</keyword>
<feature type="region of interest" description="Disordered" evidence="1">
    <location>
        <begin position="100"/>
        <end position="147"/>
    </location>
</feature>